<protein>
    <submittedName>
        <fullName evidence="1">Uncharacterized protein</fullName>
    </submittedName>
</protein>
<dbReference type="EMBL" id="ANJA01004013">
    <property type="protein sequence ID" value="ETO60037.1"/>
    <property type="molecule type" value="Genomic_DNA"/>
</dbReference>
<organism evidence="1 2">
    <name type="scientific">Phytophthora nicotianae P1976</name>
    <dbReference type="NCBI Taxonomy" id="1317066"/>
    <lineage>
        <taxon>Eukaryota</taxon>
        <taxon>Sar</taxon>
        <taxon>Stramenopiles</taxon>
        <taxon>Oomycota</taxon>
        <taxon>Peronosporomycetes</taxon>
        <taxon>Peronosporales</taxon>
        <taxon>Peronosporaceae</taxon>
        <taxon>Phytophthora</taxon>
    </lineage>
</organism>
<name>A0A080Z076_PHYNI</name>
<proteinExistence type="predicted"/>
<sequence length="33" mass="3943">MAQPLDTAFRCAMLRLGQRRIMHQSHSHIPPWR</sequence>
<comment type="caution">
    <text evidence="1">The sequence shown here is derived from an EMBL/GenBank/DDBJ whole genome shotgun (WGS) entry which is preliminary data.</text>
</comment>
<gene>
    <name evidence="1" type="ORF">F444_21713</name>
</gene>
<dbReference type="Proteomes" id="UP000028582">
    <property type="component" value="Unassembled WGS sequence"/>
</dbReference>
<accession>A0A080Z076</accession>
<reference evidence="1 2" key="1">
    <citation type="submission" date="2013-11" db="EMBL/GenBank/DDBJ databases">
        <title>The Genome Sequence of Phytophthora parasitica P1976.</title>
        <authorList>
            <consortium name="The Broad Institute Genomics Platform"/>
            <person name="Russ C."/>
            <person name="Tyler B."/>
            <person name="Panabieres F."/>
            <person name="Shan W."/>
            <person name="Tripathy S."/>
            <person name="Grunwald N."/>
            <person name="Machado M."/>
            <person name="Johnson C.S."/>
            <person name="Walker B."/>
            <person name="Young S."/>
            <person name="Zeng Q."/>
            <person name="Gargeya S."/>
            <person name="Fitzgerald M."/>
            <person name="Haas B."/>
            <person name="Abouelleil A."/>
            <person name="Allen A.W."/>
            <person name="Alvarado L."/>
            <person name="Arachchi H.M."/>
            <person name="Berlin A.M."/>
            <person name="Chapman S.B."/>
            <person name="Gainer-Dewar J."/>
            <person name="Goldberg J."/>
            <person name="Griggs A."/>
            <person name="Gujja S."/>
            <person name="Hansen M."/>
            <person name="Howarth C."/>
            <person name="Imamovic A."/>
            <person name="Ireland A."/>
            <person name="Larimer J."/>
            <person name="McCowan C."/>
            <person name="Murphy C."/>
            <person name="Pearson M."/>
            <person name="Poon T.W."/>
            <person name="Priest M."/>
            <person name="Roberts A."/>
            <person name="Saif S."/>
            <person name="Shea T."/>
            <person name="Sisk P."/>
            <person name="Sykes S."/>
            <person name="Wortman J."/>
            <person name="Nusbaum C."/>
            <person name="Birren B."/>
        </authorList>
    </citation>
    <scope>NUCLEOTIDE SEQUENCE [LARGE SCALE GENOMIC DNA]</scope>
    <source>
        <strain evidence="1 2">P1976</strain>
    </source>
</reference>
<dbReference type="AlphaFoldDB" id="A0A080Z076"/>
<evidence type="ECO:0000313" key="2">
    <source>
        <dbReference type="Proteomes" id="UP000028582"/>
    </source>
</evidence>
<evidence type="ECO:0000313" key="1">
    <source>
        <dbReference type="EMBL" id="ETO60037.1"/>
    </source>
</evidence>